<feature type="binding site" evidence="4">
    <location>
        <position position="43"/>
    </location>
    <ligand>
        <name>ATP</name>
        <dbReference type="ChEBI" id="CHEBI:30616"/>
    </ligand>
</feature>
<dbReference type="Pfam" id="PF00069">
    <property type="entry name" value="Pkinase"/>
    <property type="match status" value="1"/>
</dbReference>
<dbReference type="Gene3D" id="1.10.510.10">
    <property type="entry name" value="Transferase(Phosphotransferase) domain 1"/>
    <property type="match status" value="1"/>
</dbReference>
<evidence type="ECO:0000259" key="7">
    <source>
        <dbReference type="PROSITE" id="PS50011"/>
    </source>
</evidence>
<organism evidence="8 9">
    <name type="scientific">Tritrichomonas musculus</name>
    <dbReference type="NCBI Taxonomy" id="1915356"/>
    <lineage>
        <taxon>Eukaryota</taxon>
        <taxon>Metamonada</taxon>
        <taxon>Parabasalia</taxon>
        <taxon>Tritrichomonadida</taxon>
        <taxon>Tritrichomonadidae</taxon>
        <taxon>Tritrichomonas</taxon>
    </lineage>
</organism>
<dbReference type="PRINTS" id="PR00190">
    <property type="entry name" value="ACTIN"/>
</dbReference>
<dbReference type="Gene3D" id="3.30.420.40">
    <property type="match status" value="2"/>
</dbReference>
<dbReference type="PROSITE" id="PS00108">
    <property type="entry name" value="PROTEIN_KINASE_ST"/>
    <property type="match status" value="1"/>
</dbReference>
<evidence type="ECO:0000256" key="4">
    <source>
        <dbReference type="PROSITE-ProRule" id="PRU10141"/>
    </source>
</evidence>
<dbReference type="PROSITE" id="PS50011">
    <property type="entry name" value="PROTEIN_KINASE_DOM"/>
    <property type="match status" value="1"/>
</dbReference>
<accession>A0ABR2JRV4</accession>
<dbReference type="PROSITE" id="PS00107">
    <property type="entry name" value="PROTEIN_KINASE_ATP"/>
    <property type="match status" value="1"/>
</dbReference>
<dbReference type="SUPFAM" id="SSF53067">
    <property type="entry name" value="Actin-like ATPase domain"/>
    <property type="match status" value="2"/>
</dbReference>
<dbReference type="InterPro" id="IPR011009">
    <property type="entry name" value="Kinase-like_dom_sf"/>
</dbReference>
<keyword evidence="1" id="KW-0723">Serine/threonine-protein kinase</keyword>
<dbReference type="InterPro" id="IPR043129">
    <property type="entry name" value="ATPase_NBD"/>
</dbReference>
<dbReference type="SUPFAM" id="SSF56112">
    <property type="entry name" value="Protein kinase-like (PK-like)"/>
    <property type="match status" value="1"/>
</dbReference>
<evidence type="ECO:0000256" key="2">
    <source>
        <dbReference type="ARBA" id="ARBA00022741"/>
    </source>
</evidence>
<feature type="compositionally biased region" description="Basic and acidic residues" evidence="6">
    <location>
        <begin position="361"/>
        <end position="477"/>
    </location>
</feature>
<evidence type="ECO:0000256" key="3">
    <source>
        <dbReference type="ARBA" id="ARBA00022840"/>
    </source>
</evidence>
<evidence type="ECO:0000313" key="9">
    <source>
        <dbReference type="Proteomes" id="UP001470230"/>
    </source>
</evidence>
<evidence type="ECO:0000313" key="8">
    <source>
        <dbReference type="EMBL" id="KAK8881506.1"/>
    </source>
</evidence>
<dbReference type="EMBL" id="JAPFFF010000010">
    <property type="protein sequence ID" value="KAK8881506.1"/>
    <property type="molecule type" value="Genomic_DNA"/>
</dbReference>
<keyword evidence="1" id="KW-0808">Transferase</keyword>
<keyword evidence="9" id="KW-1185">Reference proteome</keyword>
<evidence type="ECO:0000256" key="6">
    <source>
        <dbReference type="SAM" id="MobiDB-lite"/>
    </source>
</evidence>
<dbReference type="SMART" id="SM00268">
    <property type="entry name" value="ACTIN"/>
    <property type="match status" value="1"/>
</dbReference>
<dbReference type="Gene3D" id="1.10.287.1490">
    <property type="match status" value="1"/>
</dbReference>
<reference evidence="8 9" key="1">
    <citation type="submission" date="2024-04" db="EMBL/GenBank/DDBJ databases">
        <title>Tritrichomonas musculus Genome.</title>
        <authorList>
            <person name="Alves-Ferreira E."/>
            <person name="Grigg M."/>
            <person name="Lorenzi H."/>
            <person name="Galac M."/>
        </authorList>
    </citation>
    <scope>NUCLEOTIDE SEQUENCE [LARGE SCALE GENOMIC DNA]</scope>
    <source>
        <strain evidence="8 9">EAF2021</strain>
    </source>
</reference>
<dbReference type="Gene3D" id="3.90.640.10">
    <property type="entry name" value="Actin, Chain A, domain 4"/>
    <property type="match status" value="1"/>
</dbReference>
<evidence type="ECO:0000256" key="5">
    <source>
        <dbReference type="RuleBase" id="RU000487"/>
    </source>
</evidence>
<feature type="region of interest" description="Disordered" evidence="6">
    <location>
        <begin position="361"/>
        <end position="490"/>
    </location>
</feature>
<feature type="domain" description="Protein kinase" evidence="7">
    <location>
        <begin position="14"/>
        <end position="294"/>
    </location>
</feature>
<dbReference type="InterPro" id="IPR000719">
    <property type="entry name" value="Prot_kinase_dom"/>
</dbReference>
<name>A0ABR2JRV4_9EUKA</name>
<dbReference type="InterPro" id="IPR004000">
    <property type="entry name" value="Actin"/>
</dbReference>
<dbReference type="InterPro" id="IPR017441">
    <property type="entry name" value="Protein_kinase_ATP_BS"/>
</dbReference>
<keyword evidence="2 4" id="KW-0547">Nucleotide-binding</keyword>
<dbReference type="Pfam" id="PF00022">
    <property type="entry name" value="Actin"/>
    <property type="match status" value="1"/>
</dbReference>
<comment type="similarity">
    <text evidence="5">Belongs to the actin family.</text>
</comment>
<dbReference type="SMART" id="SM00220">
    <property type="entry name" value="S_TKc"/>
    <property type="match status" value="1"/>
</dbReference>
<keyword evidence="1" id="KW-0418">Kinase</keyword>
<protein>
    <recommendedName>
        <fullName evidence="7">Protein kinase domain-containing protein</fullName>
    </recommendedName>
</protein>
<gene>
    <name evidence="8" type="ORF">M9Y10_004242</name>
</gene>
<dbReference type="Proteomes" id="UP001470230">
    <property type="component" value="Unassembled WGS sequence"/>
</dbReference>
<dbReference type="InterPro" id="IPR008271">
    <property type="entry name" value="Ser/Thr_kinase_AS"/>
</dbReference>
<evidence type="ECO:0000256" key="1">
    <source>
        <dbReference type="ARBA" id="ARBA00022527"/>
    </source>
</evidence>
<comment type="caution">
    <text evidence="8">The sequence shown here is derived from an EMBL/GenBank/DDBJ whole genome shotgun (WGS) entry which is preliminary data.</text>
</comment>
<proteinExistence type="inferred from homology"/>
<dbReference type="PRINTS" id="PR00109">
    <property type="entry name" value="TYRKINASE"/>
</dbReference>
<keyword evidence="3 4" id="KW-0067">ATP-binding</keyword>
<sequence length="872" mass="98634">MDFEGAFFDTTDYEPTNKKIGEGAFGKVYIVEKESTNEQFAAKIINSEGELDGHDQMMLLRESLILHKLKHPSIVKFIGINLHSFDNPDKLEPTIITEYLSHGSLKDILTKEQNCIADDNWSPTKKYICLLGIADAMRYLHQHGIIHRDLKPENILVDENYYPRICDFGLSKCFSFMLSKSVQLSMTGKIGTPLYMAPELMMDEEKYGPGIDVYAFAILAYEIVSGKEPFAVRGKPIKLVELGKKVMSGGRPEFTDGITEKMKDLITQCWSQDYKNRPSFDEIFKKLSEDLSYFEEDVDEDEIEEYLETLKEETELIPPMPTVEEIQKLKSKNDELEKTINAKDDEIQNLIKENAQLKKDNEKANNDIKKLSNENAQLKKDNEKANNDIKKLSSDNAQLKKDNEKANNDIKKLSSDNAQLKKDNEKANNDIKKLTSDNAQLKKDSEKAKNDIKKISTKNEEVKKDKDEDKNDAKKEVPTPAPETSKISKLPKVKSSTASIDYDNVVIIDNGSASIKACFNGDDDPRSVFPSVVGKPKYITSPAYRDLRFVGDDTYAKAGVLILKYPIEKGIVTSWDDMEEIWKHTFNKELKIDPSDHPIVITESLSNPKANREKTAQIMFETFNVPAYFSGSQEIFSVFSTGRTSGLSCSIGKDSYQCISIFECYTIPHSFNKVDIGGNNLTSYLQIMLNERGYMFTTLAERLIVEDIKEKHCYVALDYNTELTKAKSSSELDASYTLPDGNVITIADERFRIPELLFQPKMKDLNYQGIDKIIVDSINKCDSDLHSTLFNNIVLSGGSSMFEGLPERVENDITKLSPKGQKVKIIAPPERKYGAMIGASIFASLAIFPQQVCTRDEYNDYGPGCVHHRFLL</sequence>
<dbReference type="PANTHER" id="PTHR11937">
    <property type="entry name" value="ACTIN"/>
    <property type="match status" value="1"/>
</dbReference>
<dbReference type="InterPro" id="IPR001245">
    <property type="entry name" value="Ser-Thr/Tyr_kinase_cat_dom"/>
</dbReference>